<feature type="region of interest" description="Disordered" evidence="1">
    <location>
        <begin position="313"/>
        <end position="350"/>
    </location>
</feature>
<proteinExistence type="predicted"/>
<accession>A0AA39KAB7</accession>
<feature type="region of interest" description="Disordered" evidence="1">
    <location>
        <begin position="405"/>
        <end position="430"/>
    </location>
</feature>
<feature type="compositionally biased region" description="Polar residues" evidence="1">
    <location>
        <begin position="336"/>
        <end position="345"/>
    </location>
</feature>
<organism evidence="3 4">
    <name type="scientific">Armillaria tabescens</name>
    <name type="common">Ringless honey mushroom</name>
    <name type="synonym">Agaricus tabescens</name>
    <dbReference type="NCBI Taxonomy" id="1929756"/>
    <lineage>
        <taxon>Eukaryota</taxon>
        <taxon>Fungi</taxon>
        <taxon>Dikarya</taxon>
        <taxon>Basidiomycota</taxon>
        <taxon>Agaricomycotina</taxon>
        <taxon>Agaricomycetes</taxon>
        <taxon>Agaricomycetidae</taxon>
        <taxon>Agaricales</taxon>
        <taxon>Marasmiineae</taxon>
        <taxon>Physalacriaceae</taxon>
        <taxon>Desarmillaria</taxon>
    </lineage>
</organism>
<feature type="transmembrane region" description="Helical" evidence="2">
    <location>
        <begin position="243"/>
        <end position="268"/>
    </location>
</feature>
<evidence type="ECO:0000256" key="1">
    <source>
        <dbReference type="SAM" id="MobiDB-lite"/>
    </source>
</evidence>
<evidence type="ECO:0000256" key="2">
    <source>
        <dbReference type="SAM" id="Phobius"/>
    </source>
</evidence>
<keyword evidence="2" id="KW-0812">Transmembrane</keyword>
<dbReference type="GeneID" id="85356992"/>
<feature type="compositionally biased region" description="Polar residues" evidence="1">
    <location>
        <begin position="405"/>
        <end position="425"/>
    </location>
</feature>
<evidence type="ECO:0000313" key="3">
    <source>
        <dbReference type="EMBL" id="KAK0457317.1"/>
    </source>
</evidence>
<keyword evidence="2" id="KW-1133">Transmembrane helix</keyword>
<dbReference type="Proteomes" id="UP001175211">
    <property type="component" value="Unassembled WGS sequence"/>
</dbReference>
<feature type="compositionally biased region" description="Polar residues" evidence="1">
    <location>
        <begin position="475"/>
        <end position="484"/>
    </location>
</feature>
<dbReference type="EMBL" id="JAUEPS010000022">
    <property type="protein sequence ID" value="KAK0457317.1"/>
    <property type="molecule type" value="Genomic_DNA"/>
</dbReference>
<evidence type="ECO:0000313" key="4">
    <source>
        <dbReference type="Proteomes" id="UP001175211"/>
    </source>
</evidence>
<dbReference type="Gene3D" id="1.20.5.510">
    <property type="entry name" value="Single helix bin"/>
    <property type="match status" value="1"/>
</dbReference>
<gene>
    <name evidence="3" type="ORF">EV420DRAFT_1550177</name>
</gene>
<reference evidence="3" key="1">
    <citation type="submission" date="2023-06" db="EMBL/GenBank/DDBJ databases">
        <authorList>
            <consortium name="Lawrence Berkeley National Laboratory"/>
            <person name="Ahrendt S."/>
            <person name="Sahu N."/>
            <person name="Indic B."/>
            <person name="Wong-Bajracharya J."/>
            <person name="Merenyi Z."/>
            <person name="Ke H.-M."/>
            <person name="Monk M."/>
            <person name="Kocsube S."/>
            <person name="Drula E."/>
            <person name="Lipzen A."/>
            <person name="Balint B."/>
            <person name="Henrissat B."/>
            <person name="Andreopoulos B."/>
            <person name="Martin F.M."/>
            <person name="Harder C.B."/>
            <person name="Rigling D."/>
            <person name="Ford K.L."/>
            <person name="Foster G.D."/>
            <person name="Pangilinan J."/>
            <person name="Papanicolaou A."/>
            <person name="Barry K."/>
            <person name="LaButti K."/>
            <person name="Viragh M."/>
            <person name="Koriabine M."/>
            <person name="Yan M."/>
            <person name="Riley R."/>
            <person name="Champramary S."/>
            <person name="Plett K.L."/>
            <person name="Tsai I.J."/>
            <person name="Slot J."/>
            <person name="Sipos G."/>
            <person name="Plett J."/>
            <person name="Nagy L.G."/>
            <person name="Grigoriev I.V."/>
        </authorList>
    </citation>
    <scope>NUCLEOTIDE SEQUENCE</scope>
    <source>
        <strain evidence="3">CCBAS 213</strain>
    </source>
</reference>
<comment type="caution">
    <text evidence="3">The sequence shown here is derived from an EMBL/GenBank/DDBJ whole genome shotgun (WGS) entry which is preliminary data.</text>
</comment>
<feature type="transmembrane region" description="Helical" evidence="2">
    <location>
        <begin position="50"/>
        <end position="72"/>
    </location>
</feature>
<feature type="region of interest" description="Disordered" evidence="1">
    <location>
        <begin position="217"/>
        <end position="236"/>
    </location>
</feature>
<protein>
    <submittedName>
        <fullName evidence="3">Uncharacterized protein</fullName>
    </submittedName>
</protein>
<feature type="region of interest" description="Disordered" evidence="1">
    <location>
        <begin position="452"/>
        <end position="484"/>
    </location>
</feature>
<sequence length="484" mass="51371">MEPTLFMSDSGTLGLSAEQSDIPTIIVAGVRASLLLTLQQRSGQDSYTDMGLPVHFIIVILMTVAFASASILPRGPQTNATCSSDYDWTDNESGLSPCLLASYLLGSCLTGDYGVWALPANSHYDPPNVGTMSSTPCSCSWSVYNLLSACTVCQGNVNSILSWAYYKTECPNDDLSTTTFYPYDRGFELPPSASIPYWATQNPLNWPDGRFDSLDAKNLSSQGHSDLTSDDANANNDNSSTPIGAIVGGVVGGVAALALAAIIAFFLFRRHRRRASVKGTVGTSGPASGDTRSTLHLRSNSAMTQMSDPTSFHSSGIMGMMNPPPPLSPQSLNRPTLHSRSSSSDVGGHGSYFGSIHGTSAFMSPTTVESQGMSLNPEDIITPFTASLSDHGTSYHIDATSISSLSHETGSNEGSVSLSGHNANRMNPPAYSLYPNQIHQTLEQAPLRTGKDSMQVQNPVGSRPHSVVQPPPPSDTSFDISRVA</sequence>
<dbReference type="RefSeq" id="XP_060329632.1">
    <property type="nucleotide sequence ID" value="XM_060473444.1"/>
</dbReference>
<keyword evidence="4" id="KW-1185">Reference proteome</keyword>
<keyword evidence="2" id="KW-0472">Membrane</keyword>
<dbReference type="AlphaFoldDB" id="A0AA39KAB7"/>
<name>A0AA39KAB7_ARMTA</name>